<dbReference type="AlphaFoldDB" id="A0AAW1WC57"/>
<dbReference type="InterPro" id="IPR044066">
    <property type="entry name" value="TRIAD_supradom"/>
</dbReference>
<gene>
    <name evidence="12" type="ORF">M0R45_029420</name>
</gene>
<dbReference type="Pfam" id="PF22191">
    <property type="entry name" value="IBR_1"/>
    <property type="match status" value="1"/>
</dbReference>
<keyword evidence="5" id="KW-0808">Transferase</keyword>
<name>A0AAW1WC57_RUBAR</name>
<dbReference type="GO" id="GO:0016567">
    <property type="term" value="P:protein ubiquitination"/>
    <property type="evidence" value="ECO:0007669"/>
    <property type="project" value="InterPro"/>
</dbReference>
<reference evidence="12 13" key="1">
    <citation type="journal article" date="2023" name="G3 (Bethesda)">
        <title>A chromosome-length genome assembly and annotation of blackberry (Rubus argutus, cv. 'Hillquist').</title>
        <authorList>
            <person name="Bruna T."/>
            <person name="Aryal R."/>
            <person name="Dudchenko O."/>
            <person name="Sargent D.J."/>
            <person name="Mead D."/>
            <person name="Buti M."/>
            <person name="Cavallini A."/>
            <person name="Hytonen T."/>
            <person name="Andres J."/>
            <person name="Pham M."/>
            <person name="Weisz D."/>
            <person name="Mascagni F."/>
            <person name="Usai G."/>
            <person name="Natali L."/>
            <person name="Bassil N."/>
            <person name="Fernandez G.E."/>
            <person name="Lomsadze A."/>
            <person name="Armour M."/>
            <person name="Olukolu B."/>
            <person name="Poorten T."/>
            <person name="Britton C."/>
            <person name="Davik J."/>
            <person name="Ashrafi H."/>
            <person name="Aiden E.L."/>
            <person name="Borodovsky M."/>
            <person name="Worthington M."/>
        </authorList>
    </citation>
    <scope>NUCLEOTIDE SEQUENCE [LARGE SCALE GENOMIC DNA]</scope>
    <source>
        <strain evidence="12">PI 553951</strain>
    </source>
</reference>
<dbReference type="Gene3D" id="1.20.120.1750">
    <property type="match status" value="1"/>
</dbReference>
<keyword evidence="9" id="KW-0833">Ubl conjugation pathway</keyword>
<dbReference type="SMART" id="SM00647">
    <property type="entry name" value="IBR"/>
    <property type="match status" value="1"/>
</dbReference>
<evidence type="ECO:0000256" key="9">
    <source>
        <dbReference type="ARBA" id="ARBA00022786"/>
    </source>
</evidence>
<dbReference type="SUPFAM" id="SSF57850">
    <property type="entry name" value="RING/U-box"/>
    <property type="match status" value="1"/>
</dbReference>
<keyword evidence="7" id="KW-0677">Repeat</keyword>
<dbReference type="EMBL" id="JBEDUW010000006">
    <property type="protein sequence ID" value="KAK9920882.1"/>
    <property type="molecule type" value="Genomic_DNA"/>
</dbReference>
<evidence type="ECO:0000256" key="2">
    <source>
        <dbReference type="ARBA" id="ARBA00001947"/>
    </source>
</evidence>
<evidence type="ECO:0000256" key="8">
    <source>
        <dbReference type="ARBA" id="ARBA00022771"/>
    </source>
</evidence>
<keyword evidence="10" id="KW-0862">Zinc</keyword>
<dbReference type="GO" id="GO:0008270">
    <property type="term" value="F:zinc ion binding"/>
    <property type="evidence" value="ECO:0007669"/>
    <property type="project" value="UniProtKB-KW"/>
</dbReference>
<organism evidence="12 13">
    <name type="scientific">Rubus argutus</name>
    <name type="common">Southern blackberry</name>
    <dbReference type="NCBI Taxonomy" id="59490"/>
    <lineage>
        <taxon>Eukaryota</taxon>
        <taxon>Viridiplantae</taxon>
        <taxon>Streptophyta</taxon>
        <taxon>Embryophyta</taxon>
        <taxon>Tracheophyta</taxon>
        <taxon>Spermatophyta</taxon>
        <taxon>Magnoliopsida</taxon>
        <taxon>eudicotyledons</taxon>
        <taxon>Gunneridae</taxon>
        <taxon>Pentapetalae</taxon>
        <taxon>rosids</taxon>
        <taxon>fabids</taxon>
        <taxon>Rosales</taxon>
        <taxon>Rosaceae</taxon>
        <taxon>Rosoideae</taxon>
        <taxon>Rosoideae incertae sedis</taxon>
        <taxon>Rubus</taxon>
    </lineage>
</organism>
<keyword evidence="6" id="KW-0479">Metal-binding</keyword>
<comment type="pathway">
    <text evidence="3">Protein modification; protein ubiquitination.</text>
</comment>
<evidence type="ECO:0000313" key="12">
    <source>
        <dbReference type="EMBL" id="KAK9920882.1"/>
    </source>
</evidence>
<evidence type="ECO:0000256" key="5">
    <source>
        <dbReference type="ARBA" id="ARBA00022679"/>
    </source>
</evidence>
<accession>A0AAW1WC57</accession>
<dbReference type="PROSITE" id="PS51873">
    <property type="entry name" value="TRIAD"/>
    <property type="match status" value="1"/>
</dbReference>
<comment type="catalytic activity">
    <reaction evidence="1">
        <text>[E2 ubiquitin-conjugating enzyme]-S-ubiquitinyl-L-cysteine + [acceptor protein]-L-lysine = [E2 ubiquitin-conjugating enzyme]-L-cysteine + [acceptor protein]-N(6)-ubiquitinyl-L-lysine.</text>
        <dbReference type="EC" id="2.3.2.31"/>
    </reaction>
</comment>
<dbReference type="EC" id="2.3.2.31" evidence="4"/>
<evidence type="ECO:0000256" key="3">
    <source>
        <dbReference type="ARBA" id="ARBA00004906"/>
    </source>
</evidence>
<dbReference type="Proteomes" id="UP001457282">
    <property type="component" value="Unassembled WGS sequence"/>
</dbReference>
<protein>
    <recommendedName>
        <fullName evidence="4">RBR-type E3 ubiquitin transferase</fullName>
        <ecNumber evidence="4">2.3.2.31</ecNumber>
    </recommendedName>
</protein>
<feature type="domain" description="RING-type" evidence="11">
    <location>
        <begin position="1"/>
        <end position="150"/>
    </location>
</feature>
<keyword evidence="8" id="KW-0863">Zinc-finger</keyword>
<evidence type="ECO:0000259" key="11">
    <source>
        <dbReference type="PROSITE" id="PS51873"/>
    </source>
</evidence>
<evidence type="ECO:0000256" key="7">
    <source>
        <dbReference type="ARBA" id="ARBA00022737"/>
    </source>
</evidence>
<sequence>MLRCPEPSCKAALGPELIQNVSLRTNKKAEYDEYKHYLLRTYVEHNMKKIRWCPAPDCNYCGNFAEENHRPLFCDTVKKWILKNKDDSQNAQWIMVNTKPCPECNRSIEKNQGCNHMTCTAPCFVEFCWYCLGPYRKGCRGNSFSYVNGKATDKSAWRGFTNVKRANCNSFLSAVMSDDPLVVQTKFTYFKTKLTSLKKVTGNYFNKLVSALEGGLSEISSKNQKRKGL</sequence>
<keyword evidence="13" id="KW-1185">Reference proteome</keyword>
<dbReference type="InterPro" id="IPR002867">
    <property type="entry name" value="IBR_dom"/>
</dbReference>
<evidence type="ECO:0000256" key="10">
    <source>
        <dbReference type="ARBA" id="ARBA00022833"/>
    </source>
</evidence>
<evidence type="ECO:0000256" key="1">
    <source>
        <dbReference type="ARBA" id="ARBA00001798"/>
    </source>
</evidence>
<comment type="caution">
    <text evidence="12">The sequence shown here is derived from an EMBL/GenBank/DDBJ whole genome shotgun (WGS) entry which is preliminary data.</text>
</comment>
<evidence type="ECO:0000256" key="6">
    <source>
        <dbReference type="ARBA" id="ARBA00022723"/>
    </source>
</evidence>
<evidence type="ECO:0000256" key="4">
    <source>
        <dbReference type="ARBA" id="ARBA00012251"/>
    </source>
</evidence>
<proteinExistence type="predicted"/>
<dbReference type="GO" id="GO:0061630">
    <property type="term" value="F:ubiquitin protein ligase activity"/>
    <property type="evidence" value="ECO:0007669"/>
    <property type="project" value="UniProtKB-EC"/>
</dbReference>
<evidence type="ECO:0000313" key="13">
    <source>
        <dbReference type="Proteomes" id="UP001457282"/>
    </source>
</evidence>
<comment type="cofactor">
    <cofactor evidence="2">
        <name>Zn(2+)</name>
        <dbReference type="ChEBI" id="CHEBI:29105"/>
    </cofactor>
</comment>
<dbReference type="PANTHER" id="PTHR11685">
    <property type="entry name" value="RBR FAMILY RING FINGER AND IBR DOMAIN-CONTAINING"/>
    <property type="match status" value="1"/>
</dbReference>
<dbReference type="InterPro" id="IPR031127">
    <property type="entry name" value="E3_UB_ligase_RBR"/>
</dbReference>